<gene>
    <name evidence="1" type="ORF">LCGC14_1818800</name>
</gene>
<accession>A0A0F9GJL5</accession>
<protein>
    <submittedName>
        <fullName evidence="1">Uncharacterized protein</fullName>
    </submittedName>
</protein>
<sequence length="42" mass="4988">MNQKEFIKETTLNQALKELEESGMSEITRIMSRDGIFTFEYK</sequence>
<dbReference type="AlphaFoldDB" id="A0A0F9GJL5"/>
<organism evidence="1">
    <name type="scientific">marine sediment metagenome</name>
    <dbReference type="NCBI Taxonomy" id="412755"/>
    <lineage>
        <taxon>unclassified sequences</taxon>
        <taxon>metagenomes</taxon>
        <taxon>ecological metagenomes</taxon>
    </lineage>
</organism>
<proteinExistence type="predicted"/>
<comment type="caution">
    <text evidence="1">The sequence shown here is derived from an EMBL/GenBank/DDBJ whole genome shotgun (WGS) entry which is preliminary data.</text>
</comment>
<evidence type="ECO:0000313" key="1">
    <source>
        <dbReference type="EMBL" id="KKL99004.1"/>
    </source>
</evidence>
<dbReference type="EMBL" id="LAZR01017779">
    <property type="protein sequence ID" value="KKL99004.1"/>
    <property type="molecule type" value="Genomic_DNA"/>
</dbReference>
<name>A0A0F9GJL5_9ZZZZ</name>
<reference evidence="1" key="1">
    <citation type="journal article" date="2015" name="Nature">
        <title>Complex archaea that bridge the gap between prokaryotes and eukaryotes.</title>
        <authorList>
            <person name="Spang A."/>
            <person name="Saw J.H."/>
            <person name="Jorgensen S.L."/>
            <person name="Zaremba-Niedzwiedzka K."/>
            <person name="Martijn J."/>
            <person name="Lind A.E."/>
            <person name="van Eijk R."/>
            <person name="Schleper C."/>
            <person name="Guy L."/>
            <person name="Ettema T.J."/>
        </authorList>
    </citation>
    <scope>NUCLEOTIDE SEQUENCE</scope>
</reference>